<dbReference type="AlphaFoldDB" id="A0A0P1B6C3"/>
<dbReference type="EMBL" id="CCYD01003042">
    <property type="protein sequence ID" value="CEG49268.1"/>
    <property type="molecule type" value="Genomic_DNA"/>
</dbReference>
<evidence type="ECO:0000313" key="3">
    <source>
        <dbReference type="Proteomes" id="UP000054928"/>
    </source>
</evidence>
<accession>A0A0P1B6C3</accession>
<protein>
    <recommendedName>
        <fullName evidence="4">Transmembrane protein</fullName>
    </recommendedName>
</protein>
<name>A0A0P1B6C3_PLAHL</name>
<keyword evidence="1" id="KW-1133">Transmembrane helix</keyword>
<evidence type="ECO:0000313" key="2">
    <source>
        <dbReference type="EMBL" id="CEG49268.1"/>
    </source>
</evidence>
<dbReference type="RefSeq" id="XP_024585637.1">
    <property type="nucleotide sequence ID" value="XM_024720438.1"/>
</dbReference>
<keyword evidence="1" id="KW-0472">Membrane</keyword>
<keyword evidence="3" id="KW-1185">Reference proteome</keyword>
<evidence type="ECO:0000256" key="1">
    <source>
        <dbReference type="SAM" id="Phobius"/>
    </source>
</evidence>
<dbReference type="Proteomes" id="UP000054928">
    <property type="component" value="Unassembled WGS sequence"/>
</dbReference>
<organism evidence="2 3">
    <name type="scientific">Plasmopara halstedii</name>
    <name type="common">Downy mildew of sunflower</name>
    <dbReference type="NCBI Taxonomy" id="4781"/>
    <lineage>
        <taxon>Eukaryota</taxon>
        <taxon>Sar</taxon>
        <taxon>Stramenopiles</taxon>
        <taxon>Oomycota</taxon>
        <taxon>Peronosporomycetes</taxon>
        <taxon>Peronosporales</taxon>
        <taxon>Peronosporaceae</taxon>
        <taxon>Plasmopara</taxon>
    </lineage>
</organism>
<feature type="transmembrane region" description="Helical" evidence="1">
    <location>
        <begin position="7"/>
        <end position="28"/>
    </location>
</feature>
<proteinExistence type="predicted"/>
<sequence>MSNKIFYALICSTLSLCGFLFLLLVGILFKLQPEYMKINKNVKSSVPIFESAALYGALFVASSVIYFMESKKTQHKNYDLSSSTSAERMSLLDKPTFDRRYKLRYETSPFNLILDMPWLV</sequence>
<feature type="transmembrane region" description="Helical" evidence="1">
    <location>
        <begin position="48"/>
        <end position="68"/>
    </location>
</feature>
<reference evidence="3" key="1">
    <citation type="submission" date="2014-09" db="EMBL/GenBank/DDBJ databases">
        <authorList>
            <person name="Sharma Rahul"/>
            <person name="Thines Marco"/>
        </authorList>
    </citation>
    <scope>NUCLEOTIDE SEQUENCE [LARGE SCALE GENOMIC DNA]</scope>
</reference>
<keyword evidence="1" id="KW-0812">Transmembrane</keyword>
<dbReference type="GeneID" id="36402095"/>
<evidence type="ECO:0008006" key="4">
    <source>
        <dbReference type="Google" id="ProtNLM"/>
    </source>
</evidence>
<dbReference type="OrthoDB" id="67317at2759"/>